<comment type="caution">
    <text evidence="2">The sequence shown here is derived from an EMBL/GenBank/DDBJ whole genome shotgun (WGS) entry which is preliminary data.</text>
</comment>
<feature type="non-terminal residue" evidence="2">
    <location>
        <position position="1"/>
    </location>
</feature>
<organism evidence="2">
    <name type="scientific">marine sediment metagenome</name>
    <dbReference type="NCBI Taxonomy" id="412755"/>
    <lineage>
        <taxon>unclassified sequences</taxon>
        <taxon>metagenomes</taxon>
        <taxon>ecological metagenomes</taxon>
    </lineage>
</organism>
<dbReference type="AlphaFoldDB" id="X1C044"/>
<gene>
    <name evidence="2" type="ORF">S01H4_36447</name>
</gene>
<sequence length="62" mass="7402">ALLKTLVASDYTLYLDKYWRAHRMDMKNHLNGKSTTLIWSDYVFGNGYTNRDFDRNSLKRVK</sequence>
<dbReference type="Pfam" id="PF17131">
    <property type="entry name" value="LolA_like"/>
    <property type="match status" value="1"/>
</dbReference>
<evidence type="ECO:0000259" key="1">
    <source>
        <dbReference type="Pfam" id="PF17131"/>
    </source>
</evidence>
<evidence type="ECO:0000313" key="2">
    <source>
        <dbReference type="EMBL" id="GAG86732.1"/>
    </source>
</evidence>
<feature type="domain" description="Uncharacterized protein TP-0789" evidence="1">
    <location>
        <begin position="2"/>
        <end position="60"/>
    </location>
</feature>
<dbReference type="Gene3D" id="2.50.20.10">
    <property type="entry name" value="Lipoprotein localisation LolA/LolB/LppX"/>
    <property type="match status" value="1"/>
</dbReference>
<accession>X1C044</accession>
<proteinExistence type="predicted"/>
<dbReference type="EMBL" id="BART01019483">
    <property type="protein sequence ID" value="GAG86732.1"/>
    <property type="molecule type" value="Genomic_DNA"/>
</dbReference>
<name>X1C044_9ZZZZ</name>
<protein>
    <recommendedName>
        <fullName evidence="1">Uncharacterized protein TP-0789 domain-containing protein</fullName>
    </recommendedName>
</protein>
<dbReference type="InterPro" id="IPR033399">
    <property type="entry name" value="TP_0789-like"/>
</dbReference>
<reference evidence="2" key="1">
    <citation type="journal article" date="2014" name="Front. Microbiol.">
        <title>High frequency of phylogenetically diverse reductive dehalogenase-homologous genes in deep subseafloor sedimentary metagenomes.</title>
        <authorList>
            <person name="Kawai M."/>
            <person name="Futagami T."/>
            <person name="Toyoda A."/>
            <person name="Takaki Y."/>
            <person name="Nishi S."/>
            <person name="Hori S."/>
            <person name="Arai W."/>
            <person name="Tsubouchi T."/>
            <person name="Morono Y."/>
            <person name="Uchiyama I."/>
            <person name="Ito T."/>
            <person name="Fujiyama A."/>
            <person name="Inagaki F."/>
            <person name="Takami H."/>
        </authorList>
    </citation>
    <scope>NUCLEOTIDE SEQUENCE</scope>
    <source>
        <strain evidence="2">Expedition CK06-06</strain>
    </source>
</reference>